<evidence type="ECO:0000256" key="3">
    <source>
        <dbReference type="ARBA" id="ARBA00023004"/>
    </source>
</evidence>
<protein>
    <submittedName>
        <fullName evidence="8">Rieske (2Fe-2S) protein</fullName>
    </submittedName>
</protein>
<evidence type="ECO:0000313" key="8">
    <source>
        <dbReference type="EMBL" id="RYC69436.1"/>
    </source>
</evidence>
<keyword evidence="5" id="KW-1015">Disulfide bond</keyword>
<dbReference type="AlphaFoldDB" id="A0A4Q2UJT5"/>
<dbReference type="InterPro" id="IPR017941">
    <property type="entry name" value="Rieske_2Fe-2S"/>
</dbReference>
<accession>A0A4Q2UJT5</accession>
<comment type="cofactor">
    <cofactor evidence="6">
        <name>[2Fe-2S] cluster</name>
        <dbReference type="ChEBI" id="CHEBI:190135"/>
    </cofactor>
</comment>
<dbReference type="GO" id="GO:0016020">
    <property type="term" value="C:membrane"/>
    <property type="evidence" value="ECO:0007669"/>
    <property type="project" value="InterPro"/>
</dbReference>
<dbReference type="InterPro" id="IPR005805">
    <property type="entry name" value="Rieske_Fe-S_prot_C"/>
</dbReference>
<keyword evidence="4" id="KW-0411">Iron-sulfur</keyword>
<dbReference type="InterPro" id="IPR036922">
    <property type="entry name" value="Rieske_2Fe-2S_sf"/>
</dbReference>
<dbReference type="InterPro" id="IPR014349">
    <property type="entry name" value="Rieske_Fe-S_prot"/>
</dbReference>
<dbReference type="EMBL" id="SBLB01000003">
    <property type="protein sequence ID" value="RYC69436.1"/>
    <property type="molecule type" value="Genomic_DNA"/>
</dbReference>
<dbReference type="CDD" id="cd03467">
    <property type="entry name" value="Rieske"/>
    <property type="match status" value="1"/>
</dbReference>
<dbReference type="Proteomes" id="UP000290407">
    <property type="component" value="Unassembled WGS sequence"/>
</dbReference>
<organism evidence="8 9">
    <name type="scientific">Spirosoma sordidisoli</name>
    <dbReference type="NCBI Taxonomy" id="2502893"/>
    <lineage>
        <taxon>Bacteria</taxon>
        <taxon>Pseudomonadati</taxon>
        <taxon>Bacteroidota</taxon>
        <taxon>Cytophagia</taxon>
        <taxon>Cytophagales</taxon>
        <taxon>Cytophagaceae</taxon>
        <taxon>Spirosoma</taxon>
    </lineage>
</organism>
<evidence type="ECO:0000256" key="5">
    <source>
        <dbReference type="ARBA" id="ARBA00023157"/>
    </source>
</evidence>
<dbReference type="SUPFAM" id="SSF50022">
    <property type="entry name" value="ISP domain"/>
    <property type="match status" value="1"/>
</dbReference>
<proteinExistence type="predicted"/>
<sequence>MQTSSLAPDKRPIDRQHFFRLVGTGIGAILLNRCLAGCAAQGNDDPIRPATEKLDFTLRLDDKSNENLNVNGGYVIANDVIVARTKDGNFVAVSAECTHAGTKLTFKSASDQFYCPLHLSRFDTSGKVLVGPASLPLKQYKVTPDLIARTVRVFE</sequence>
<keyword evidence="9" id="KW-1185">Reference proteome</keyword>
<name>A0A4Q2UJT5_9BACT</name>
<feature type="domain" description="Rieske" evidence="7">
    <location>
        <begin position="79"/>
        <end position="143"/>
    </location>
</feature>
<dbReference type="GO" id="GO:0046872">
    <property type="term" value="F:metal ion binding"/>
    <property type="evidence" value="ECO:0007669"/>
    <property type="project" value="UniProtKB-KW"/>
</dbReference>
<dbReference type="GO" id="GO:0051537">
    <property type="term" value="F:2 iron, 2 sulfur cluster binding"/>
    <property type="evidence" value="ECO:0007669"/>
    <property type="project" value="UniProtKB-KW"/>
</dbReference>
<keyword evidence="2" id="KW-0479">Metal-binding</keyword>
<evidence type="ECO:0000256" key="2">
    <source>
        <dbReference type="ARBA" id="ARBA00022723"/>
    </source>
</evidence>
<dbReference type="PANTHER" id="PTHR10134">
    <property type="entry name" value="CYTOCHROME B-C1 COMPLEX SUBUNIT RIESKE, MITOCHONDRIAL"/>
    <property type="match status" value="1"/>
</dbReference>
<evidence type="ECO:0000256" key="1">
    <source>
        <dbReference type="ARBA" id="ARBA00022714"/>
    </source>
</evidence>
<dbReference type="PROSITE" id="PS51296">
    <property type="entry name" value="RIESKE"/>
    <property type="match status" value="1"/>
</dbReference>
<dbReference type="RefSeq" id="WP_077921159.1">
    <property type="nucleotide sequence ID" value="NZ_SBLB01000003.1"/>
</dbReference>
<evidence type="ECO:0000256" key="4">
    <source>
        <dbReference type="ARBA" id="ARBA00023014"/>
    </source>
</evidence>
<comment type="caution">
    <text evidence="8">The sequence shown here is derived from an EMBL/GenBank/DDBJ whole genome shotgun (WGS) entry which is preliminary data.</text>
</comment>
<gene>
    <name evidence="8" type="ORF">EQG79_12575</name>
</gene>
<reference evidence="8 9" key="1">
    <citation type="submission" date="2019-01" db="EMBL/GenBank/DDBJ databases">
        <title>Spirosoma flava sp. nov., a propanil-degrading bacterium isolated from herbicide-contaminated soil.</title>
        <authorList>
            <person name="Zhang L."/>
            <person name="Jiang J.-D."/>
        </authorList>
    </citation>
    <scope>NUCLEOTIDE SEQUENCE [LARGE SCALE GENOMIC DNA]</scope>
    <source>
        <strain evidence="8 9">TY50</strain>
    </source>
</reference>
<keyword evidence="1" id="KW-0001">2Fe-2S</keyword>
<dbReference type="Pfam" id="PF00355">
    <property type="entry name" value="Rieske"/>
    <property type="match status" value="1"/>
</dbReference>
<dbReference type="PRINTS" id="PR00162">
    <property type="entry name" value="RIESKE"/>
</dbReference>
<keyword evidence="3" id="KW-0408">Iron</keyword>
<evidence type="ECO:0000256" key="6">
    <source>
        <dbReference type="ARBA" id="ARBA00034078"/>
    </source>
</evidence>
<evidence type="ECO:0000259" key="7">
    <source>
        <dbReference type="PROSITE" id="PS51296"/>
    </source>
</evidence>
<evidence type="ECO:0000313" key="9">
    <source>
        <dbReference type="Proteomes" id="UP000290407"/>
    </source>
</evidence>
<dbReference type="Gene3D" id="2.102.10.10">
    <property type="entry name" value="Rieske [2Fe-2S] iron-sulphur domain"/>
    <property type="match status" value="1"/>
</dbReference>